<protein>
    <submittedName>
        <fullName evidence="2">Glycosyl transferase family 2</fullName>
    </submittedName>
    <submittedName>
        <fullName evidence="3">Putative UDP-galactose--lipooligosaccharide galactosyltransferase</fullName>
        <ecNumber evidence="3">2.4.1.212</ecNumber>
    </submittedName>
</protein>
<dbReference type="EC" id="2.4.1.212" evidence="3"/>
<evidence type="ECO:0000313" key="2">
    <source>
        <dbReference type="EMBL" id="OZN24964.1"/>
    </source>
</evidence>
<dbReference type="InterPro" id="IPR050834">
    <property type="entry name" value="Glycosyltransf_2"/>
</dbReference>
<keyword evidence="4" id="KW-1185">Reference proteome</keyword>
<dbReference type="PANTHER" id="PTHR43685">
    <property type="entry name" value="GLYCOSYLTRANSFERASE"/>
    <property type="match status" value="1"/>
</dbReference>
<dbReference type="Gene3D" id="3.90.550.10">
    <property type="entry name" value="Spore Coat Polysaccharide Biosynthesis Protein SpsA, Chain A"/>
    <property type="match status" value="1"/>
</dbReference>
<dbReference type="FunCoup" id="A0A263HBY5">
    <property type="interactions" value="5"/>
</dbReference>
<evidence type="ECO:0000313" key="4">
    <source>
        <dbReference type="Proteomes" id="UP000215738"/>
    </source>
</evidence>
<keyword evidence="3" id="KW-0328">Glycosyltransferase</keyword>
<dbReference type="SUPFAM" id="SSF53448">
    <property type="entry name" value="Nucleotide-diphospho-sugar transferases"/>
    <property type="match status" value="1"/>
</dbReference>
<feature type="domain" description="Glycosyltransferase 2-like" evidence="1">
    <location>
        <begin position="8"/>
        <end position="174"/>
    </location>
</feature>
<evidence type="ECO:0000313" key="5">
    <source>
        <dbReference type="Proteomes" id="UP000254507"/>
    </source>
</evidence>
<dbReference type="Pfam" id="PF00535">
    <property type="entry name" value="Glycos_transf_2"/>
    <property type="match status" value="1"/>
</dbReference>
<organism evidence="3 5">
    <name type="scientific">Actinobacillus seminis</name>
    <dbReference type="NCBI Taxonomy" id="722"/>
    <lineage>
        <taxon>Bacteria</taxon>
        <taxon>Pseudomonadati</taxon>
        <taxon>Pseudomonadota</taxon>
        <taxon>Gammaproteobacteria</taxon>
        <taxon>Pasteurellales</taxon>
        <taxon>Pasteurellaceae</taxon>
        <taxon>Actinobacillus</taxon>
    </lineage>
</organism>
<dbReference type="EMBL" id="NLFK01000005">
    <property type="protein sequence ID" value="OZN24964.1"/>
    <property type="molecule type" value="Genomic_DNA"/>
</dbReference>
<proteinExistence type="predicted"/>
<keyword evidence="3" id="KW-0808">Transferase</keyword>
<dbReference type="RefSeq" id="WP_094946417.1">
    <property type="nucleotide sequence ID" value="NZ_NLFK01000005.1"/>
</dbReference>
<dbReference type="AlphaFoldDB" id="A0A263HBY5"/>
<dbReference type="EMBL" id="UFSB01000001">
    <property type="protein sequence ID" value="SUU36367.1"/>
    <property type="molecule type" value="Genomic_DNA"/>
</dbReference>
<reference evidence="3 5" key="2">
    <citation type="submission" date="2018-06" db="EMBL/GenBank/DDBJ databases">
        <authorList>
            <consortium name="Pathogen Informatics"/>
            <person name="Doyle S."/>
        </authorList>
    </citation>
    <scope>NUCLEOTIDE SEQUENCE [LARGE SCALE GENOMIC DNA]</scope>
    <source>
        <strain evidence="3 5">NCTC10851</strain>
    </source>
</reference>
<dbReference type="OrthoDB" id="9802649at2"/>
<name>A0A263HBY5_9PAST</name>
<dbReference type="InterPro" id="IPR029044">
    <property type="entry name" value="Nucleotide-diphossugar_trans"/>
</dbReference>
<gene>
    <name evidence="3" type="primary">lsgF_2</name>
    <name evidence="2" type="ORF">CFY87_06465</name>
    <name evidence="3" type="ORF">NCTC10851_01198</name>
</gene>
<dbReference type="GO" id="GO:0050501">
    <property type="term" value="F:hyaluronan synthase activity"/>
    <property type="evidence" value="ECO:0007669"/>
    <property type="project" value="UniProtKB-EC"/>
</dbReference>
<evidence type="ECO:0000259" key="1">
    <source>
        <dbReference type="Pfam" id="PF00535"/>
    </source>
</evidence>
<dbReference type="Proteomes" id="UP000254507">
    <property type="component" value="Unassembled WGS sequence"/>
</dbReference>
<sequence length="338" mass="38963">MDMNKLVSVLVPAYNVSSYVREALSSVLAQTYKHLEIIVIDDGSTDNTGEILNQLAKSDTRLRIIHNEKNIGIIKTLNKGLNLAKGDYIARMDADDLIVPDWIEKILNRMENEPHIFAMGGSLQILSSNTGKLAKIYKNGEIFQYPTEHDDIIRTLPFDNPMAHPTMVMRAEIFSRNGLRYDEHYPKAEDYKLWLEISKIGQLANLPDVLLQYRIHENQTSSMHNQQQISTARKIRFEAANRFFEIIGLTSQLPYDFNAKSLHLLTAEIDEKNAEICVKDQHILSKIVASLILSLSELALKDWLIFLSAKKYQRYRRGVMKKLFKKYFNHRNYGIYGK</sequence>
<accession>A0A263HBY5</accession>
<reference evidence="2 4" key="1">
    <citation type="submission" date="2017-07" db="EMBL/GenBank/DDBJ databases">
        <title>Virulence factors identified in Actinobacillus seminis.</title>
        <authorList>
            <person name="Negrete-Abascal E."/>
            <person name="Vaca-Pacheco S."/>
            <person name="Montes-Garcia F."/>
            <person name="Leyto-Gil A.M."/>
            <person name="Fragoso-Garcia E."/>
            <person name="Carvente-Garcia R."/>
            <person name="Perez-Agueros S."/>
            <person name="Castelan-Sanchez H.G."/>
            <person name="Garcia-Molina A."/>
            <person name="Villamar T.E."/>
            <person name="Vazquez-Cruz C."/>
        </authorList>
    </citation>
    <scope>NUCLEOTIDE SEQUENCE [LARGE SCALE GENOMIC DNA]</scope>
    <source>
        <strain evidence="2 4">ATCC 15768</strain>
    </source>
</reference>
<dbReference type="InParanoid" id="A0A263HBY5"/>
<dbReference type="InterPro" id="IPR001173">
    <property type="entry name" value="Glyco_trans_2-like"/>
</dbReference>
<evidence type="ECO:0000313" key="3">
    <source>
        <dbReference type="EMBL" id="SUU36367.1"/>
    </source>
</evidence>
<dbReference type="Proteomes" id="UP000215738">
    <property type="component" value="Unassembled WGS sequence"/>
</dbReference>
<dbReference type="PANTHER" id="PTHR43685:SF10">
    <property type="entry name" value="LACTO-N-NEOTETRAOSE BIOSYNTHESIS GLYCOSYL TRANSFERASE LGTA"/>
    <property type="match status" value="1"/>
</dbReference>
<dbReference type="CDD" id="cd00761">
    <property type="entry name" value="Glyco_tranf_GTA_type"/>
    <property type="match status" value="1"/>
</dbReference>